<dbReference type="InterPro" id="IPR000073">
    <property type="entry name" value="AB_hydrolase_1"/>
</dbReference>
<dbReference type="Gene3D" id="3.40.50.1820">
    <property type="entry name" value="alpha/beta hydrolase"/>
    <property type="match status" value="1"/>
</dbReference>
<dbReference type="SUPFAM" id="SSF53474">
    <property type="entry name" value="alpha/beta-Hydrolases"/>
    <property type="match status" value="1"/>
</dbReference>
<dbReference type="Pfam" id="PF12146">
    <property type="entry name" value="Hydrolase_4"/>
    <property type="match status" value="1"/>
</dbReference>
<dbReference type="InterPro" id="IPR050266">
    <property type="entry name" value="AB_hydrolase_sf"/>
</dbReference>
<proteinExistence type="predicted"/>
<evidence type="ECO:0000259" key="1">
    <source>
        <dbReference type="Pfam" id="PF12146"/>
    </source>
</evidence>
<dbReference type="PRINTS" id="PR00111">
    <property type="entry name" value="ABHYDROLASE"/>
</dbReference>
<accession>A0A0W8E8Q4</accession>
<reference evidence="2" key="1">
    <citation type="journal article" date="2015" name="Proc. Natl. Acad. Sci. U.S.A.">
        <title>Networks of energetic and metabolic interactions define dynamics in microbial communities.</title>
        <authorList>
            <person name="Embree M."/>
            <person name="Liu J.K."/>
            <person name="Al-Bassam M.M."/>
            <person name="Zengler K."/>
        </authorList>
    </citation>
    <scope>NUCLEOTIDE SEQUENCE</scope>
</reference>
<sequence length="262" mass="30232">MPELISNKAKLYYEVRGEGFPIIFTHGASWNHMQWNKQAEFFKDKFMVIAWDVRGHGYSTLPDGPVDSEDFCFDLIALMDHLKLDQAILCGLSMGGHISLQTAIRYPERVKSLILIGSPCSNTLNLYEKIFVPINRFSSKIISMELSGKLQAKMLSKFNPENYDYIMNAFSMITKDNWVRVWDAVTRMESKNDLHRVKCPTLLLIGDHDTMTRKHQPYMHERIKNSTLRTVNNAHHGTNLDNPRAVNEEIIDFIDKGTVRDH</sequence>
<evidence type="ECO:0000313" key="2">
    <source>
        <dbReference type="EMBL" id="KUG04937.1"/>
    </source>
</evidence>
<dbReference type="PANTHER" id="PTHR43798">
    <property type="entry name" value="MONOACYLGLYCEROL LIPASE"/>
    <property type="match status" value="1"/>
</dbReference>
<gene>
    <name evidence="2" type="ORF">ASZ90_017675</name>
</gene>
<protein>
    <submittedName>
        <fullName evidence="2">Putative beta-ketoadipate enol-lactone hydrolase</fullName>
    </submittedName>
</protein>
<dbReference type="InterPro" id="IPR029058">
    <property type="entry name" value="AB_hydrolase_fold"/>
</dbReference>
<comment type="caution">
    <text evidence="2">The sequence shown here is derived from an EMBL/GenBank/DDBJ whole genome shotgun (WGS) entry which is preliminary data.</text>
</comment>
<dbReference type="InterPro" id="IPR022742">
    <property type="entry name" value="Hydrolase_4"/>
</dbReference>
<dbReference type="AlphaFoldDB" id="A0A0W8E8Q4"/>
<dbReference type="EMBL" id="LNQE01001835">
    <property type="protein sequence ID" value="KUG04937.1"/>
    <property type="molecule type" value="Genomic_DNA"/>
</dbReference>
<keyword evidence="2" id="KW-0378">Hydrolase</keyword>
<name>A0A0W8E8Q4_9ZZZZ</name>
<feature type="domain" description="Serine aminopeptidase S33" evidence="1">
    <location>
        <begin position="23"/>
        <end position="238"/>
    </location>
</feature>
<organism evidence="2">
    <name type="scientific">hydrocarbon metagenome</name>
    <dbReference type="NCBI Taxonomy" id="938273"/>
    <lineage>
        <taxon>unclassified sequences</taxon>
        <taxon>metagenomes</taxon>
        <taxon>ecological metagenomes</taxon>
    </lineage>
</organism>
<dbReference type="GO" id="GO:0016787">
    <property type="term" value="F:hydrolase activity"/>
    <property type="evidence" value="ECO:0007669"/>
    <property type="project" value="UniProtKB-KW"/>
</dbReference>